<evidence type="ECO:0000313" key="2">
    <source>
        <dbReference type="EMBL" id="PNR45326.1"/>
    </source>
</evidence>
<proteinExistence type="predicted"/>
<name>A0A2K1JUY1_PHYPA</name>
<organism evidence="2">
    <name type="scientific">Physcomitrium patens</name>
    <name type="common">Spreading-leaved earth moss</name>
    <name type="synonym">Physcomitrella patens</name>
    <dbReference type="NCBI Taxonomy" id="3218"/>
    <lineage>
        <taxon>Eukaryota</taxon>
        <taxon>Viridiplantae</taxon>
        <taxon>Streptophyta</taxon>
        <taxon>Embryophyta</taxon>
        <taxon>Bryophyta</taxon>
        <taxon>Bryophytina</taxon>
        <taxon>Bryopsida</taxon>
        <taxon>Funariidae</taxon>
        <taxon>Funariales</taxon>
        <taxon>Funariaceae</taxon>
        <taxon>Physcomitrium</taxon>
    </lineage>
</organism>
<dbReference type="Gramene" id="Pp3c11_16051V3.1">
    <property type="protein sequence ID" value="PAC:32958521.CDS.1"/>
    <property type="gene ID" value="Pp3c11_16051"/>
</dbReference>
<evidence type="ECO:0000313" key="4">
    <source>
        <dbReference type="Proteomes" id="UP000006727"/>
    </source>
</evidence>
<sequence length="87" mass="9306">MCVLLLGFIEAVSRAKLGFPARVPHGLPQCVLPVDSSTCIPVCYSSECSLAVMCAITKHLLLVGRVVGRLSVPRIGDQIDEWSGVLL</sequence>
<dbReference type="AlphaFoldDB" id="A0A2K1JUY1"/>
<keyword evidence="4" id="KW-1185">Reference proteome</keyword>
<gene>
    <name evidence="2" type="ORF">PHYPA_015097</name>
</gene>
<keyword evidence="1" id="KW-0732">Signal</keyword>
<accession>A0A2K1JUY1</accession>
<feature type="chain" id="PRO_5036318991" description="Secreted protein" evidence="1">
    <location>
        <begin position="16"/>
        <end position="87"/>
    </location>
</feature>
<feature type="signal peptide" evidence="1">
    <location>
        <begin position="1"/>
        <end position="15"/>
    </location>
</feature>
<evidence type="ECO:0000313" key="3">
    <source>
        <dbReference type="EnsemblPlants" id="PAC:32958521.CDS.1"/>
    </source>
</evidence>
<evidence type="ECO:0000256" key="1">
    <source>
        <dbReference type="SAM" id="SignalP"/>
    </source>
</evidence>
<reference evidence="2 4" key="1">
    <citation type="journal article" date="2008" name="Science">
        <title>The Physcomitrella genome reveals evolutionary insights into the conquest of land by plants.</title>
        <authorList>
            <person name="Rensing S."/>
            <person name="Lang D."/>
            <person name="Zimmer A."/>
            <person name="Terry A."/>
            <person name="Salamov A."/>
            <person name="Shapiro H."/>
            <person name="Nishiyama T."/>
            <person name="Perroud P.-F."/>
            <person name="Lindquist E."/>
            <person name="Kamisugi Y."/>
            <person name="Tanahashi T."/>
            <person name="Sakakibara K."/>
            <person name="Fujita T."/>
            <person name="Oishi K."/>
            <person name="Shin-I T."/>
            <person name="Kuroki Y."/>
            <person name="Toyoda A."/>
            <person name="Suzuki Y."/>
            <person name="Hashimoto A."/>
            <person name="Yamaguchi K."/>
            <person name="Sugano A."/>
            <person name="Kohara Y."/>
            <person name="Fujiyama A."/>
            <person name="Anterola A."/>
            <person name="Aoki S."/>
            <person name="Ashton N."/>
            <person name="Barbazuk W.B."/>
            <person name="Barker E."/>
            <person name="Bennetzen J."/>
            <person name="Bezanilla M."/>
            <person name="Blankenship R."/>
            <person name="Cho S.H."/>
            <person name="Dutcher S."/>
            <person name="Estelle M."/>
            <person name="Fawcett J.A."/>
            <person name="Gundlach H."/>
            <person name="Hanada K."/>
            <person name="Heyl A."/>
            <person name="Hicks K.A."/>
            <person name="Hugh J."/>
            <person name="Lohr M."/>
            <person name="Mayer K."/>
            <person name="Melkozernov A."/>
            <person name="Murata T."/>
            <person name="Nelson D."/>
            <person name="Pils B."/>
            <person name="Prigge M."/>
            <person name="Reiss B."/>
            <person name="Renner T."/>
            <person name="Rombauts S."/>
            <person name="Rushton P."/>
            <person name="Sanderfoot A."/>
            <person name="Schween G."/>
            <person name="Shiu S.-H."/>
            <person name="Stueber K."/>
            <person name="Theodoulou F.L."/>
            <person name="Tu H."/>
            <person name="Van de Peer Y."/>
            <person name="Verrier P.J."/>
            <person name="Waters E."/>
            <person name="Wood A."/>
            <person name="Yang L."/>
            <person name="Cove D."/>
            <person name="Cuming A."/>
            <person name="Hasebe M."/>
            <person name="Lucas S."/>
            <person name="Mishler D.B."/>
            <person name="Reski R."/>
            <person name="Grigoriev I."/>
            <person name="Quatrano R.S."/>
            <person name="Boore J.L."/>
        </authorList>
    </citation>
    <scope>NUCLEOTIDE SEQUENCE [LARGE SCALE GENOMIC DNA]</scope>
    <source>
        <strain evidence="3 4">cv. Gransden 2004</strain>
    </source>
</reference>
<dbReference type="EnsemblPlants" id="Pp3c11_16051V3.1">
    <property type="protein sequence ID" value="PAC:32958521.CDS.1"/>
    <property type="gene ID" value="Pp3c11_16051"/>
</dbReference>
<reference evidence="3" key="3">
    <citation type="submission" date="2020-12" db="UniProtKB">
        <authorList>
            <consortium name="EnsemblPlants"/>
        </authorList>
    </citation>
    <scope>IDENTIFICATION</scope>
</reference>
<dbReference type="InParanoid" id="A0A2K1JUY1"/>
<protein>
    <recommendedName>
        <fullName evidence="5">Secreted protein</fullName>
    </recommendedName>
</protein>
<reference evidence="2 4" key="2">
    <citation type="journal article" date="2018" name="Plant J.">
        <title>The Physcomitrella patens chromosome-scale assembly reveals moss genome structure and evolution.</title>
        <authorList>
            <person name="Lang D."/>
            <person name="Ullrich K.K."/>
            <person name="Murat F."/>
            <person name="Fuchs J."/>
            <person name="Jenkins J."/>
            <person name="Haas F.B."/>
            <person name="Piednoel M."/>
            <person name="Gundlach H."/>
            <person name="Van Bel M."/>
            <person name="Meyberg R."/>
            <person name="Vives C."/>
            <person name="Morata J."/>
            <person name="Symeonidi A."/>
            <person name="Hiss M."/>
            <person name="Muchero W."/>
            <person name="Kamisugi Y."/>
            <person name="Saleh O."/>
            <person name="Blanc G."/>
            <person name="Decker E.L."/>
            <person name="van Gessel N."/>
            <person name="Grimwood J."/>
            <person name="Hayes R.D."/>
            <person name="Graham S.W."/>
            <person name="Gunter L.E."/>
            <person name="McDaniel S.F."/>
            <person name="Hoernstein S.N.W."/>
            <person name="Larsson A."/>
            <person name="Li F.W."/>
            <person name="Perroud P.F."/>
            <person name="Phillips J."/>
            <person name="Ranjan P."/>
            <person name="Rokshar D.S."/>
            <person name="Rothfels C.J."/>
            <person name="Schneider L."/>
            <person name="Shu S."/>
            <person name="Stevenson D.W."/>
            <person name="Thummler F."/>
            <person name="Tillich M."/>
            <person name="Villarreal Aguilar J.C."/>
            <person name="Widiez T."/>
            <person name="Wong G.K."/>
            <person name="Wymore A."/>
            <person name="Zhang Y."/>
            <person name="Zimmer A.D."/>
            <person name="Quatrano R.S."/>
            <person name="Mayer K.F.X."/>
            <person name="Goodstein D."/>
            <person name="Casacuberta J.M."/>
            <person name="Vandepoele K."/>
            <person name="Reski R."/>
            <person name="Cuming A.C."/>
            <person name="Tuskan G.A."/>
            <person name="Maumus F."/>
            <person name="Salse J."/>
            <person name="Schmutz J."/>
            <person name="Rensing S.A."/>
        </authorList>
    </citation>
    <scope>NUCLEOTIDE SEQUENCE [LARGE SCALE GENOMIC DNA]</scope>
    <source>
        <strain evidence="3 4">cv. Gransden 2004</strain>
    </source>
</reference>
<dbReference type="EMBL" id="ABEU02000011">
    <property type="protein sequence ID" value="PNR45326.1"/>
    <property type="molecule type" value="Genomic_DNA"/>
</dbReference>
<dbReference type="Proteomes" id="UP000006727">
    <property type="component" value="Chromosome 11"/>
</dbReference>
<evidence type="ECO:0008006" key="5">
    <source>
        <dbReference type="Google" id="ProtNLM"/>
    </source>
</evidence>